<keyword evidence="2" id="KW-0808">Transferase</keyword>
<feature type="region of interest" description="Disordered" evidence="6">
    <location>
        <begin position="1"/>
        <end position="37"/>
    </location>
</feature>
<dbReference type="InterPro" id="IPR036875">
    <property type="entry name" value="Znf_CCHC_sf"/>
</dbReference>
<comment type="caution">
    <text evidence="8">The sequence shown here is derived from an EMBL/GenBank/DDBJ whole genome shotgun (WGS) entry which is preliminary data.</text>
</comment>
<organism evidence="8 9">
    <name type="scientific">Tenebrio molitor</name>
    <name type="common">Yellow mealworm beetle</name>
    <dbReference type="NCBI Taxonomy" id="7067"/>
    <lineage>
        <taxon>Eukaryota</taxon>
        <taxon>Metazoa</taxon>
        <taxon>Ecdysozoa</taxon>
        <taxon>Arthropoda</taxon>
        <taxon>Hexapoda</taxon>
        <taxon>Insecta</taxon>
        <taxon>Pterygota</taxon>
        <taxon>Neoptera</taxon>
        <taxon>Endopterygota</taxon>
        <taxon>Coleoptera</taxon>
        <taxon>Polyphaga</taxon>
        <taxon>Cucujiformia</taxon>
        <taxon>Tenebrionidae</taxon>
        <taxon>Tenebrio</taxon>
    </lineage>
</organism>
<dbReference type="EC" id="2.7.7.49" evidence="1"/>
<feature type="domain" description="Integrase zinc-binding" evidence="7">
    <location>
        <begin position="397"/>
        <end position="454"/>
    </location>
</feature>
<dbReference type="GO" id="GO:0003676">
    <property type="term" value="F:nucleic acid binding"/>
    <property type="evidence" value="ECO:0007669"/>
    <property type="project" value="InterPro"/>
</dbReference>
<feature type="region of interest" description="Disordered" evidence="6">
    <location>
        <begin position="115"/>
        <end position="142"/>
    </location>
</feature>
<gene>
    <name evidence="8" type="ORF">GEV33_001642</name>
</gene>
<dbReference type="SUPFAM" id="SSF50630">
    <property type="entry name" value="Acid proteases"/>
    <property type="match status" value="1"/>
</dbReference>
<dbReference type="AlphaFoldDB" id="A0A8J6HX60"/>
<dbReference type="GO" id="GO:0004190">
    <property type="term" value="F:aspartic-type endopeptidase activity"/>
    <property type="evidence" value="ECO:0007669"/>
    <property type="project" value="InterPro"/>
</dbReference>
<feature type="compositionally biased region" description="Basic and acidic residues" evidence="6">
    <location>
        <begin position="697"/>
        <end position="706"/>
    </location>
</feature>
<dbReference type="EMBL" id="JABDTM020009282">
    <property type="protein sequence ID" value="KAH0821148.1"/>
    <property type="molecule type" value="Genomic_DNA"/>
</dbReference>
<protein>
    <recommendedName>
        <fullName evidence="1">RNA-directed DNA polymerase</fullName>
        <ecNumber evidence="1">2.7.7.49</ecNumber>
    </recommendedName>
</protein>
<dbReference type="GO" id="GO:0004519">
    <property type="term" value="F:endonuclease activity"/>
    <property type="evidence" value="ECO:0007669"/>
    <property type="project" value="UniProtKB-KW"/>
</dbReference>
<dbReference type="Pfam" id="PF17921">
    <property type="entry name" value="Integrase_H2C2"/>
    <property type="match status" value="1"/>
</dbReference>
<evidence type="ECO:0000256" key="3">
    <source>
        <dbReference type="ARBA" id="ARBA00022695"/>
    </source>
</evidence>
<dbReference type="Gene3D" id="1.10.340.70">
    <property type="match status" value="1"/>
</dbReference>
<dbReference type="GO" id="GO:0006508">
    <property type="term" value="P:proteolysis"/>
    <property type="evidence" value="ECO:0007669"/>
    <property type="project" value="InterPro"/>
</dbReference>
<feature type="region of interest" description="Disordered" evidence="6">
    <location>
        <begin position="885"/>
        <end position="912"/>
    </location>
</feature>
<dbReference type="Gene3D" id="2.40.70.10">
    <property type="entry name" value="Acid Proteases"/>
    <property type="match status" value="1"/>
</dbReference>
<keyword evidence="5" id="KW-0378">Hydrolase</keyword>
<feature type="compositionally biased region" description="Basic residues" evidence="6">
    <location>
        <begin position="707"/>
        <end position="718"/>
    </location>
</feature>
<name>A0A8J6HX60_TENMO</name>
<reference evidence="8" key="2">
    <citation type="submission" date="2021-08" db="EMBL/GenBank/DDBJ databases">
        <authorList>
            <person name="Eriksson T."/>
        </authorList>
    </citation>
    <scope>NUCLEOTIDE SEQUENCE</scope>
    <source>
        <strain evidence="8">Stoneville</strain>
        <tissue evidence="8">Whole head</tissue>
    </source>
</reference>
<feature type="region of interest" description="Disordered" evidence="6">
    <location>
        <begin position="778"/>
        <end position="849"/>
    </location>
</feature>
<dbReference type="PANTHER" id="PTHR37984:SF5">
    <property type="entry name" value="PROTEIN NYNRIN-LIKE"/>
    <property type="match status" value="1"/>
</dbReference>
<dbReference type="Pfam" id="PF13975">
    <property type="entry name" value="gag-asp_proteas"/>
    <property type="match status" value="1"/>
</dbReference>
<accession>A0A8J6HX60</accession>
<feature type="compositionally biased region" description="Low complexity" evidence="6">
    <location>
        <begin position="837"/>
        <end position="849"/>
    </location>
</feature>
<feature type="region of interest" description="Disordered" evidence="6">
    <location>
        <begin position="667"/>
        <end position="742"/>
    </location>
</feature>
<sequence length="925" mass="100119">MGPTKTTGSTGKTETTPQNPDPAPGAGAGPQSLTLERDEPVSWVYRLNKEALTAMLSGLDLEATGTVEELRRRLTKFLRERAAETVVPPTKGPAPSAPVPSLALVPSVPVLTQVPAPSAPVLTPERGTRSPSSNGSKSCVSPTASTLTSCCPTYPDSSKTFTIDLGGEPVQSPPIPPNDRPLSEESDHRPHVTVQIRGESYTALVDTGATVSFIEDYLRDKCYQHLRTATPTIQSARMANGQVEAIAEAYWISPKIGTTAIQGKFHHLPHLSSDIVLGIDVLRRYTFTINLEGGSASLRAPAAVDAVQPTPAHPALQVSENPPLTLSVGKDETAPEDLLASEYASGCAWYTKMRQEVEKNPAAYPGYCIQGDRLHRHSGDRTDSAEPELSDSWKLCVPKPARAAVLRECHNPTAGHLGIAKTPARLVLRYYWPGMSREAALYVRNCPSCQRYKTPQQPPPGKIRGNCDVAVMQDRSTKWVQCRAVRKATASAVARLLSSQPTALALRLERPAPALRVERPVPKPFKLRSPREGAPEPSTRKCDSASITVPARTPAPGSSNVEATPGNFYDETERDDRAEAKPYGRGPQARRLPHPESLCWRCGVPGHSRSDSRAPSILFCSRCGTMRLLSRECPCPRPTPECAGVPGTPGNPGTKHRVPCAAAAGANGATTVIKPGTRRHPKRPAGQPVNRFRPYRRRQEEAADVKARRRRKPRHPTPPHREEEPSEEATLRDPPFPKKEGCITKLLGDARGGGKIPFSLRAGAENLRGADCLNRVHRIRPPHDRVNKNFHPDSPNTSSEPAPDTTSDSDSASDPRLPARSLPYERTRSSRSSSPFGVPGPTVSVSTSPPRTFAHAEDIPQVTDTIPEGFRFHQLTPGRRHSAELVRPCGVPPQPKKGTGARVIPRPSGVKSYPVTSPPEVIVTI</sequence>
<feature type="region of interest" description="Disordered" evidence="6">
    <location>
        <begin position="521"/>
        <end position="590"/>
    </location>
</feature>
<dbReference type="GO" id="GO:0008270">
    <property type="term" value="F:zinc ion binding"/>
    <property type="evidence" value="ECO:0007669"/>
    <property type="project" value="InterPro"/>
</dbReference>
<dbReference type="InterPro" id="IPR001969">
    <property type="entry name" value="Aspartic_peptidase_AS"/>
</dbReference>
<feature type="compositionally biased region" description="Low complexity" evidence="6">
    <location>
        <begin position="1"/>
        <end position="16"/>
    </location>
</feature>
<feature type="compositionally biased region" description="Low complexity" evidence="6">
    <location>
        <begin position="797"/>
        <end position="815"/>
    </location>
</feature>
<evidence type="ECO:0000256" key="5">
    <source>
        <dbReference type="ARBA" id="ARBA00022759"/>
    </source>
</evidence>
<reference evidence="8" key="1">
    <citation type="journal article" date="2020" name="J Insects Food Feed">
        <title>The yellow mealworm (Tenebrio molitor) genome: a resource for the emerging insects as food and feed industry.</title>
        <authorList>
            <person name="Eriksson T."/>
            <person name="Andere A."/>
            <person name="Kelstrup H."/>
            <person name="Emery V."/>
            <person name="Picard C."/>
        </authorList>
    </citation>
    <scope>NUCLEOTIDE SEQUENCE</scope>
    <source>
        <strain evidence="8">Stoneville</strain>
        <tissue evidence="8">Whole head</tissue>
    </source>
</reference>
<dbReference type="CDD" id="cd00303">
    <property type="entry name" value="retropepsin_like"/>
    <property type="match status" value="1"/>
</dbReference>
<keyword evidence="9" id="KW-1185">Reference proteome</keyword>
<dbReference type="InterPro" id="IPR021109">
    <property type="entry name" value="Peptidase_aspartic_dom_sf"/>
</dbReference>
<keyword evidence="3" id="KW-0548">Nucleotidyltransferase</keyword>
<evidence type="ECO:0000256" key="2">
    <source>
        <dbReference type="ARBA" id="ARBA00022679"/>
    </source>
</evidence>
<dbReference type="InterPro" id="IPR041588">
    <property type="entry name" value="Integrase_H2C2"/>
</dbReference>
<feature type="compositionally biased region" description="Polar residues" evidence="6">
    <location>
        <begin position="129"/>
        <end position="142"/>
    </location>
</feature>
<dbReference type="PANTHER" id="PTHR37984">
    <property type="entry name" value="PROTEIN CBG26694"/>
    <property type="match status" value="1"/>
</dbReference>
<evidence type="ECO:0000256" key="6">
    <source>
        <dbReference type="SAM" id="MobiDB-lite"/>
    </source>
</evidence>
<evidence type="ECO:0000256" key="1">
    <source>
        <dbReference type="ARBA" id="ARBA00012493"/>
    </source>
</evidence>
<feature type="region of interest" description="Disordered" evidence="6">
    <location>
        <begin position="164"/>
        <end position="187"/>
    </location>
</feature>
<keyword evidence="4" id="KW-0540">Nuclease</keyword>
<proteinExistence type="predicted"/>
<dbReference type="PROSITE" id="PS00141">
    <property type="entry name" value="ASP_PROTEASE"/>
    <property type="match status" value="1"/>
</dbReference>
<feature type="compositionally biased region" description="Basic and acidic residues" evidence="6">
    <location>
        <begin position="529"/>
        <end position="543"/>
    </location>
</feature>
<dbReference type="Proteomes" id="UP000719412">
    <property type="component" value="Unassembled WGS sequence"/>
</dbReference>
<feature type="compositionally biased region" description="Basic and acidic residues" evidence="6">
    <location>
        <begin position="719"/>
        <end position="742"/>
    </location>
</feature>
<evidence type="ECO:0000313" key="9">
    <source>
        <dbReference type="Proteomes" id="UP000719412"/>
    </source>
</evidence>
<evidence type="ECO:0000313" key="8">
    <source>
        <dbReference type="EMBL" id="KAH0821148.1"/>
    </source>
</evidence>
<dbReference type="FunFam" id="1.10.340.70:FF:000001">
    <property type="entry name" value="Retrovirus-related Pol polyprotein from transposon gypsy-like Protein"/>
    <property type="match status" value="1"/>
</dbReference>
<dbReference type="SUPFAM" id="SSF57756">
    <property type="entry name" value="Retrovirus zinc finger-like domains"/>
    <property type="match status" value="1"/>
</dbReference>
<dbReference type="GO" id="GO:0003964">
    <property type="term" value="F:RNA-directed DNA polymerase activity"/>
    <property type="evidence" value="ECO:0007669"/>
    <property type="project" value="UniProtKB-EC"/>
</dbReference>
<dbReference type="InterPro" id="IPR050951">
    <property type="entry name" value="Retrovirus_Pol_polyprotein"/>
</dbReference>
<keyword evidence="5" id="KW-0255">Endonuclease</keyword>
<evidence type="ECO:0000259" key="7">
    <source>
        <dbReference type="Pfam" id="PF17921"/>
    </source>
</evidence>
<evidence type="ECO:0000256" key="4">
    <source>
        <dbReference type="ARBA" id="ARBA00022722"/>
    </source>
</evidence>
<feature type="compositionally biased region" description="Basic and acidic residues" evidence="6">
    <location>
        <begin position="781"/>
        <end position="791"/>
    </location>
</feature>